<comment type="caution">
    <text evidence="2">The sequence shown here is derived from an EMBL/GenBank/DDBJ whole genome shotgun (WGS) entry which is preliminary data.</text>
</comment>
<dbReference type="GO" id="GO:0015813">
    <property type="term" value="P:L-glutamate transmembrane transport"/>
    <property type="evidence" value="ECO:0007669"/>
    <property type="project" value="InterPro"/>
</dbReference>
<feature type="transmembrane region" description="Helical" evidence="1">
    <location>
        <begin position="77"/>
        <end position="96"/>
    </location>
</feature>
<feature type="transmembrane region" description="Helical" evidence="1">
    <location>
        <begin position="349"/>
        <end position="369"/>
    </location>
</feature>
<organism evidence="2 3">
    <name type="scientific">Bacillus mesophilus</name>
    <dbReference type="NCBI Taxonomy" id="1808955"/>
    <lineage>
        <taxon>Bacteria</taxon>
        <taxon>Bacillati</taxon>
        <taxon>Bacillota</taxon>
        <taxon>Bacilli</taxon>
        <taxon>Bacillales</taxon>
        <taxon>Bacillaceae</taxon>
        <taxon>Bacillus</taxon>
    </lineage>
</organism>
<reference evidence="2 3" key="1">
    <citation type="submission" date="2020-02" db="EMBL/GenBank/DDBJ databases">
        <title>Bacillus aquiflavi sp. nov., isolated from yellow water of strong flavor Chinese baijiu in Yibin region of China.</title>
        <authorList>
            <person name="Xie J."/>
        </authorList>
    </citation>
    <scope>NUCLEOTIDE SEQUENCE [LARGE SCALE GENOMIC DNA]</scope>
    <source>
        <strain evidence="2 3">SA4</strain>
    </source>
</reference>
<proteinExistence type="predicted"/>
<feature type="transmembrane region" description="Helical" evidence="1">
    <location>
        <begin position="178"/>
        <end position="202"/>
    </location>
</feature>
<feature type="transmembrane region" description="Helical" evidence="1">
    <location>
        <begin position="246"/>
        <end position="263"/>
    </location>
</feature>
<feature type="transmembrane region" description="Helical" evidence="1">
    <location>
        <begin position="35"/>
        <end position="57"/>
    </location>
</feature>
<feature type="transmembrane region" description="Helical" evidence="1">
    <location>
        <begin position="283"/>
        <end position="304"/>
    </location>
</feature>
<protein>
    <submittedName>
        <fullName evidence="2">Sodium:glutamate symporter</fullName>
    </submittedName>
</protein>
<accession>A0A6M0QAX6</accession>
<keyword evidence="1" id="KW-0472">Membrane</keyword>
<keyword evidence="1" id="KW-0812">Transmembrane</keyword>
<sequence>MSAEMVGFSIIIVGILLLIGKWIRVSIPLFQKYFLPSSIIGGFIALILGPEILGKLIRSFQVETTLQGIFPEGVHNIWSTFPSLLISVIFATLFLGKKLPHIKDIWHIAGPQISFGQSVAWGQYVFGLLLTLAVLTPFFGINPMAGALIEIGFEGGHGTSAGLATTFKELGFGAGADIAIGLATVGVVSGVVLGIILINWAIRKNKTTILKDPNNLPEHELRGIIEPEERPIAGKMTTKPESIEPLALHISVIGIAILIGKGLLEGLIYLERVTWGAWSDTEIMTYVPLFPLAMVGGVILQKILEKTDTIELVDRKMILRVQGLALDFLIVTAIATLSLTVIGEHFIPFLLLALTGILWNVTAFIFIAPRMIPEDWVERGIGDFGQSMGMTAAGLMLIRIADSKGKTKALEAFGYKQLLFEPMVGGGLFTAASVPLIYQFGAIPIFILCLVVMLFWMAVGLFYFGKK</sequence>
<evidence type="ECO:0000256" key="1">
    <source>
        <dbReference type="SAM" id="Phobius"/>
    </source>
</evidence>
<dbReference type="GO" id="GO:0015501">
    <property type="term" value="F:glutamate:sodium symporter activity"/>
    <property type="evidence" value="ECO:0007669"/>
    <property type="project" value="InterPro"/>
</dbReference>
<dbReference type="RefSeq" id="WP_163181185.1">
    <property type="nucleotide sequence ID" value="NZ_JAAIWM010000007.1"/>
</dbReference>
<feature type="transmembrane region" description="Helical" evidence="1">
    <location>
        <begin position="324"/>
        <end position="343"/>
    </location>
</feature>
<dbReference type="PANTHER" id="PTHR36178:SF1">
    <property type="entry name" value="SODIUM_GLUTAMATE SYMPORTER"/>
    <property type="match status" value="1"/>
</dbReference>
<evidence type="ECO:0000313" key="3">
    <source>
        <dbReference type="Proteomes" id="UP000481043"/>
    </source>
</evidence>
<dbReference type="AlphaFoldDB" id="A0A6M0QAX6"/>
<dbReference type="EMBL" id="JAAIWM010000007">
    <property type="protein sequence ID" value="NEY73551.1"/>
    <property type="molecule type" value="Genomic_DNA"/>
</dbReference>
<gene>
    <name evidence="2" type="ORF">G4D63_17590</name>
</gene>
<dbReference type="GO" id="GO:0016020">
    <property type="term" value="C:membrane"/>
    <property type="evidence" value="ECO:0007669"/>
    <property type="project" value="InterPro"/>
</dbReference>
<dbReference type="InterPro" id="IPR004445">
    <property type="entry name" value="GltS"/>
</dbReference>
<evidence type="ECO:0000313" key="2">
    <source>
        <dbReference type="EMBL" id="NEY73551.1"/>
    </source>
</evidence>
<feature type="transmembrane region" description="Helical" evidence="1">
    <location>
        <begin position="121"/>
        <end position="141"/>
    </location>
</feature>
<feature type="transmembrane region" description="Helical" evidence="1">
    <location>
        <begin position="6"/>
        <end position="23"/>
    </location>
</feature>
<feature type="transmembrane region" description="Helical" evidence="1">
    <location>
        <begin position="443"/>
        <end position="464"/>
    </location>
</feature>
<keyword evidence="1" id="KW-1133">Transmembrane helix</keyword>
<keyword evidence="3" id="KW-1185">Reference proteome</keyword>
<dbReference type="Pfam" id="PF03616">
    <property type="entry name" value="Glt_symporter"/>
    <property type="match status" value="1"/>
</dbReference>
<dbReference type="PANTHER" id="PTHR36178">
    <property type="entry name" value="SLR0625 PROTEIN"/>
    <property type="match status" value="1"/>
</dbReference>
<name>A0A6M0QAX6_9BACI</name>
<feature type="transmembrane region" description="Helical" evidence="1">
    <location>
        <begin position="418"/>
        <end position="437"/>
    </location>
</feature>
<dbReference type="Proteomes" id="UP000481043">
    <property type="component" value="Unassembled WGS sequence"/>
</dbReference>